<evidence type="ECO:0000313" key="2">
    <source>
        <dbReference type="Proteomes" id="UP001302806"/>
    </source>
</evidence>
<organism evidence="1 2">
    <name type="scientific">Thalassobellus suaedae</name>
    <dbReference type="NCBI Taxonomy" id="3074124"/>
    <lineage>
        <taxon>Bacteria</taxon>
        <taxon>Pseudomonadati</taxon>
        <taxon>Bacteroidota</taxon>
        <taxon>Flavobacteriia</taxon>
        <taxon>Flavobacteriales</taxon>
        <taxon>Flavobacteriaceae</taxon>
        <taxon>Thalassobellus</taxon>
    </lineage>
</organism>
<gene>
    <name evidence="1" type="ORF">RHP51_10805</name>
</gene>
<evidence type="ECO:0008006" key="3">
    <source>
        <dbReference type="Google" id="ProtNLM"/>
    </source>
</evidence>
<protein>
    <recommendedName>
        <fullName evidence="3">Lipoprotein</fullName>
    </recommendedName>
</protein>
<proteinExistence type="predicted"/>
<accession>A0ABY9XP78</accession>
<dbReference type="Proteomes" id="UP001302806">
    <property type="component" value="Chromosome"/>
</dbReference>
<sequence length="223" mass="26053">MRYYLLLFTALFIFSCGKEKVIQLPEISHSDISEINDVSAAYLFYDETKKDSVELNRKNLISTTNWLVNVDKRLTLKQAIPHIQFLQEKKKNSSHKNKDAKNYYTCNDTSKKKLGFIEFTNVIYREDELTPKQNFYDQYICITAFSSDSLNLSFTTTKTNTFNMFHKKNLLKGIKSNLINNGSAIVYLILDKNLKFQDYISLKAQISNLNTKQIQIDNNEFIY</sequence>
<dbReference type="RefSeq" id="WP_415864582.1">
    <property type="nucleotide sequence ID" value="NZ_CP134537.1"/>
</dbReference>
<reference evidence="1 2" key="1">
    <citation type="submission" date="2023-09" db="EMBL/GenBank/DDBJ databases">
        <title>Thalassobella suaedae gen. nov., sp. nov., a marine bacterium of the family Flavobacteriaceae isolated from a halophyte Suaeda japonica.</title>
        <authorList>
            <person name="Lee S.Y."/>
            <person name="Hwang C.Y."/>
        </authorList>
    </citation>
    <scope>NUCLEOTIDE SEQUENCE [LARGE SCALE GENOMIC DNA]</scope>
    <source>
        <strain evidence="1 2">HL-DH14</strain>
    </source>
</reference>
<dbReference type="EMBL" id="CP134537">
    <property type="protein sequence ID" value="WNH07697.1"/>
    <property type="molecule type" value="Genomic_DNA"/>
</dbReference>
<evidence type="ECO:0000313" key="1">
    <source>
        <dbReference type="EMBL" id="WNH07697.1"/>
    </source>
</evidence>
<dbReference type="PROSITE" id="PS51257">
    <property type="entry name" value="PROKAR_LIPOPROTEIN"/>
    <property type="match status" value="1"/>
</dbReference>
<name>A0ABY9XP78_9FLAO</name>